<gene>
    <name evidence="1" type="ORF">PLOB_00038589</name>
</gene>
<organism evidence="1 2">
    <name type="scientific">Porites lobata</name>
    <dbReference type="NCBI Taxonomy" id="104759"/>
    <lineage>
        <taxon>Eukaryota</taxon>
        <taxon>Metazoa</taxon>
        <taxon>Cnidaria</taxon>
        <taxon>Anthozoa</taxon>
        <taxon>Hexacorallia</taxon>
        <taxon>Scleractinia</taxon>
        <taxon>Fungiina</taxon>
        <taxon>Poritidae</taxon>
        <taxon>Porites</taxon>
    </lineage>
</organism>
<protein>
    <submittedName>
        <fullName evidence="1">Uncharacterized protein</fullName>
    </submittedName>
</protein>
<sequence length="193" mass="21978">MYTPKNCLQGARLTDYLRAGVIRLDLRDEILHRENCPLDFIFVSLFHSSDFFKFELQSMFMTEPLPNELRELFTLPPAHGVLGIPDLKPEAPQQYAASKLITVPYAGTIRTQGTFMPVGEQIVEDLKRQQQSLKTRAANFRREAIDASLSPDFPRSTMKATDKGVSSWLNAVPFEEQGLTLNKQQFRDSLSLR</sequence>
<proteinExistence type="predicted"/>
<dbReference type="Proteomes" id="UP001159405">
    <property type="component" value="Unassembled WGS sequence"/>
</dbReference>
<accession>A0ABN8P7D7</accession>
<comment type="caution">
    <text evidence="1">The sequence shown here is derived from an EMBL/GenBank/DDBJ whole genome shotgun (WGS) entry which is preliminary data.</text>
</comment>
<dbReference type="EMBL" id="CALNXK010000058">
    <property type="protein sequence ID" value="CAH3136695.1"/>
    <property type="molecule type" value="Genomic_DNA"/>
</dbReference>
<name>A0ABN8P7D7_9CNID</name>
<evidence type="ECO:0000313" key="2">
    <source>
        <dbReference type="Proteomes" id="UP001159405"/>
    </source>
</evidence>
<reference evidence="1 2" key="1">
    <citation type="submission" date="2022-05" db="EMBL/GenBank/DDBJ databases">
        <authorList>
            <consortium name="Genoscope - CEA"/>
            <person name="William W."/>
        </authorList>
    </citation>
    <scope>NUCLEOTIDE SEQUENCE [LARGE SCALE GENOMIC DNA]</scope>
</reference>
<evidence type="ECO:0000313" key="1">
    <source>
        <dbReference type="EMBL" id="CAH3136695.1"/>
    </source>
</evidence>
<keyword evidence="2" id="KW-1185">Reference proteome</keyword>